<keyword evidence="5" id="KW-0449">Lipoprotein</keyword>
<feature type="signal peptide" evidence="3">
    <location>
        <begin position="1"/>
        <end position="18"/>
    </location>
</feature>
<dbReference type="PANTHER" id="PTHR35603:SF2">
    <property type="entry name" value="OUTER MEMBRANE LIPOPROTEIN"/>
    <property type="match status" value="1"/>
</dbReference>
<feature type="chain" id="PRO_5012732247" evidence="3">
    <location>
        <begin position="19"/>
        <end position="163"/>
    </location>
</feature>
<name>A0A1W1WSN1_9BACT</name>
<reference evidence="6" key="1">
    <citation type="submission" date="2017-04" db="EMBL/GenBank/DDBJ databases">
        <authorList>
            <person name="Varghese N."/>
            <person name="Submissions S."/>
        </authorList>
    </citation>
    <scope>NUCLEOTIDE SEQUENCE [LARGE SCALE GENOMIC DNA]</scope>
    <source>
        <strain evidence="6">DSM 16512</strain>
    </source>
</reference>
<evidence type="ECO:0000313" key="5">
    <source>
        <dbReference type="EMBL" id="SMC09050.1"/>
    </source>
</evidence>
<dbReference type="PANTHER" id="PTHR35603">
    <property type="match status" value="1"/>
</dbReference>
<dbReference type="AlphaFoldDB" id="A0A1W1WSN1"/>
<evidence type="ECO:0000259" key="4">
    <source>
        <dbReference type="Pfam" id="PF05433"/>
    </source>
</evidence>
<dbReference type="InterPro" id="IPR008816">
    <property type="entry name" value="Gly_zipper_2TM_dom"/>
</dbReference>
<keyword evidence="2" id="KW-0472">Membrane</keyword>
<proteinExistence type="predicted"/>
<dbReference type="Pfam" id="PF05433">
    <property type="entry name" value="Rick_17kDa_Anti"/>
    <property type="match status" value="1"/>
</dbReference>
<dbReference type="RefSeq" id="WP_143779629.1">
    <property type="nucleotide sequence ID" value="NZ_AP026671.1"/>
</dbReference>
<protein>
    <submittedName>
        <fullName evidence="5">Predicted outer membrane lipoprotein</fullName>
    </submittedName>
</protein>
<dbReference type="InterPro" id="IPR051407">
    <property type="entry name" value="Bact_OM_lipoprot/Surf_antigen"/>
</dbReference>
<comment type="subcellular location">
    <subcellularLocation>
        <location evidence="1">Membrane</location>
    </subcellularLocation>
</comment>
<dbReference type="GO" id="GO:0019867">
    <property type="term" value="C:outer membrane"/>
    <property type="evidence" value="ECO:0007669"/>
    <property type="project" value="InterPro"/>
</dbReference>
<evidence type="ECO:0000313" key="6">
    <source>
        <dbReference type="Proteomes" id="UP000192602"/>
    </source>
</evidence>
<evidence type="ECO:0000256" key="1">
    <source>
        <dbReference type="ARBA" id="ARBA00004370"/>
    </source>
</evidence>
<dbReference type="OrthoDB" id="5339734at2"/>
<feature type="domain" description="Glycine zipper 2TM" evidence="4">
    <location>
        <begin position="65"/>
        <end position="103"/>
    </location>
</feature>
<sequence>MKKIALLLSMALVGSLYAEVITFTKRVPVYKSVEVSRHVTRRVPYEECWEEEVPVYENSNDETVGAIIGGAAGGVLGHQIGGGSGKTAATVGGAIIGTLIGKNLANKGSHRDYRVVRRCRTRYKETGERIIEYKNYAKVMGHQIVRYSDRPLRHIRVRVTVEY</sequence>
<accession>A0A1W1WSN1</accession>
<dbReference type="Proteomes" id="UP000192602">
    <property type="component" value="Unassembled WGS sequence"/>
</dbReference>
<gene>
    <name evidence="5" type="ORF">SAMN05660197_0846</name>
</gene>
<evidence type="ECO:0000256" key="2">
    <source>
        <dbReference type="ARBA" id="ARBA00023136"/>
    </source>
</evidence>
<keyword evidence="6" id="KW-1185">Reference proteome</keyword>
<dbReference type="STRING" id="1069081.SAMN05660197_0846"/>
<evidence type="ECO:0000256" key="3">
    <source>
        <dbReference type="SAM" id="SignalP"/>
    </source>
</evidence>
<organism evidence="5 6">
    <name type="scientific">Nitratiruptor tergarcus DSM 16512</name>
    <dbReference type="NCBI Taxonomy" id="1069081"/>
    <lineage>
        <taxon>Bacteria</taxon>
        <taxon>Pseudomonadati</taxon>
        <taxon>Campylobacterota</taxon>
        <taxon>Epsilonproteobacteria</taxon>
        <taxon>Nautiliales</taxon>
        <taxon>Nitratiruptoraceae</taxon>
        <taxon>Nitratiruptor</taxon>
    </lineage>
</organism>
<keyword evidence="3" id="KW-0732">Signal</keyword>
<dbReference type="EMBL" id="FWWZ01000001">
    <property type="protein sequence ID" value="SMC09050.1"/>
    <property type="molecule type" value="Genomic_DNA"/>
</dbReference>